<evidence type="ECO:0000313" key="3">
    <source>
        <dbReference type="EMBL" id="TCL50439.1"/>
    </source>
</evidence>
<dbReference type="PANTHER" id="PTHR30336:SF4">
    <property type="entry name" value="ENVELOPE BIOGENESIS FACTOR ELYC"/>
    <property type="match status" value="1"/>
</dbReference>
<evidence type="ECO:0000259" key="2">
    <source>
        <dbReference type="Pfam" id="PF02698"/>
    </source>
</evidence>
<dbReference type="InterPro" id="IPR051599">
    <property type="entry name" value="Cell_Envelope_Assoc"/>
</dbReference>
<sequence>MKIKLIIVWALAVYFLLDSIVRSLRSNFNFGMLIMYAITAGLWIYALFARQIDAFCAAGVGRVLRIGFFCGLGVFCALLAFVAISGYTDQPQGNEKAVVVLGAGLRKDVPSKLLVCRLQKALEYHEENPDAVIVVTGGQGRDETIPEGVAMARWLIERGVPEAQIIVEDKSTSTEENLLFARRLLEERGIAATEPIVVVTNAFHCYRGGEYARMVGFTDVDTLPAPIGLNSIMPCYFREVFAVLYYWVFKSSRTGWMLQFVGIF</sequence>
<dbReference type="GO" id="GO:0000270">
    <property type="term" value="P:peptidoglycan metabolic process"/>
    <property type="evidence" value="ECO:0007669"/>
    <property type="project" value="TreeGrafter"/>
</dbReference>
<dbReference type="PANTHER" id="PTHR30336">
    <property type="entry name" value="INNER MEMBRANE PROTEIN, PROBABLE PERMEASE"/>
    <property type="match status" value="1"/>
</dbReference>
<keyword evidence="1" id="KW-1133">Transmembrane helix</keyword>
<dbReference type="GO" id="GO:0005886">
    <property type="term" value="C:plasma membrane"/>
    <property type="evidence" value="ECO:0007669"/>
    <property type="project" value="TreeGrafter"/>
</dbReference>
<keyword evidence="1" id="KW-0812">Transmembrane</keyword>
<protein>
    <submittedName>
        <fullName evidence="3">Uncharacterized SAM-binding protein YcdF (DUF218 family)</fullName>
    </submittedName>
</protein>
<dbReference type="CDD" id="cd06259">
    <property type="entry name" value="YdcF-like"/>
    <property type="match status" value="1"/>
</dbReference>
<organism evidence="3 4">
    <name type="scientific">Allofournierella massiliensis</name>
    <dbReference type="NCBI Taxonomy" id="1650663"/>
    <lineage>
        <taxon>Bacteria</taxon>
        <taxon>Bacillati</taxon>
        <taxon>Bacillota</taxon>
        <taxon>Clostridia</taxon>
        <taxon>Eubacteriales</taxon>
        <taxon>Oscillospiraceae</taxon>
        <taxon>Allofournierella</taxon>
    </lineage>
</organism>
<keyword evidence="1" id="KW-0472">Membrane</keyword>
<feature type="domain" description="DUF218" evidence="2">
    <location>
        <begin position="97"/>
        <end position="234"/>
    </location>
</feature>
<dbReference type="STRING" id="1650663.GCA_001486665_03299"/>
<feature type="transmembrane region" description="Helical" evidence="1">
    <location>
        <begin position="33"/>
        <end position="52"/>
    </location>
</feature>
<dbReference type="AlphaFoldDB" id="A0A4R1QN64"/>
<name>A0A4R1QN64_9FIRM</name>
<proteinExistence type="predicted"/>
<dbReference type="EMBL" id="SLUM01000049">
    <property type="protein sequence ID" value="TCL50439.1"/>
    <property type="molecule type" value="Genomic_DNA"/>
</dbReference>
<comment type="caution">
    <text evidence="3">The sequence shown here is derived from an EMBL/GenBank/DDBJ whole genome shotgun (WGS) entry which is preliminary data.</text>
</comment>
<dbReference type="Pfam" id="PF02698">
    <property type="entry name" value="DUF218"/>
    <property type="match status" value="1"/>
</dbReference>
<dbReference type="GO" id="GO:0043164">
    <property type="term" value="P:Gram-negative-bacterium-type cell wall biogenesis"/>
    <property type="evidence" value="ECO:0007669"/>
    <property type="project" value="TreeGrafter"/>
</dbReference>
<evidence type="ECO:0000256" key="1">
    <source>
        <dbReference type="SAM" id="Phobius"/>
    </source>
</evidence>
<dbReference type="InterPro" id="IPR003848">
    <property type="entry name" value="DUF218"/>
</dbReference>
<dbReference type="Proteomes" id="UP000295184">
    <property type="component" value="Unassembled WGS sequence"/>
</dbReference>
<dbReference type="OrthoDB" id="9782395at2"/>
<accession>A0A4R1QN64</accession>
<feature type="transmembrane region" description="Helical" evidence="1">
    <location>
        <begin position="64"/>
        <end position="87"/>
    </location>
</feature>
<dbReference type="InterPro" id="IPR014729">
    <property type="entry name" value="Rossmann-like_a/b/a_fold"/>
</dbReference>
<reference evidence="3 4" key="1">
    <citation type="submission" date="2019-03" db="EMBL/GenBank/DDBJ databases">
        <title>Genomic Encyclopedia of Type Strains, Phase IV (KMG-IV): sequencing the most valuable type-strain genomes for metagenomic binning, comparative biology and taxonomic classification.</title>
        <authorList>
            <person name="Goeker M."/>
        </authorList>
    </citation>
    <scope>NUCLEOTIDE SEQUENCE [LARGE SCALE GENOMIC DNA]</scope>
    <source>
        <strain evidence="3 4">DSM 100451</strain>
    </source>
</reference>
<dbReference type="Gene3D" id="3.40.50.620">
    <property type="entry name" value="HUPs"/>
    <property type="match status" value="1"/>
</dbReference>
<gene>
    <name evidence="3" type="ORF">EDD77_1496</name>
</gene>
<evidence type="ECO:0000313" key="4">
    <source>
        <dbReference type="Proteomes" id="UP000295184"/>
    </source>
</evidence>
<dbReference type="RefSeq" id="WP_058966824.1">
    <property type="nucleotide sequence ID" value="NZ_CABKVM010000019.1"/>
</dbReference>